<evidence type="ECO:0000313" key="2">
    <source>
        <dbReference type="Proteomes" id="UP001595912"/>
    </source>
</evidence>
<accession>A0ABV9WJE4</accession>
<organism evidence="1 2">
    <name type="scientific">Dactylosporangium cerinum</name>
    <dbReference type="NCBI Taxonomy" id="1434730"/>
    <lineage>
        <taxon>Bacteria</taxon>
        <taxon>Bacillati</taxon>
        <taxon>Actinomycetota</taxon>
        <taxon>Actinomycetes</taxon>
        <taxon>Micromonosporales</taxon>
        <taxon>Micromonosporaceae</taxon>
        <taxon>Dactylosporangium</taxon>
    </lineage>
</organism>
<comment type="caution">
    <text evidence="1">The sequence shown here is derived from an EMBL/GenBank/DDBJ whole genome shotgun (WGS) entry which is preliminary data.</text>
</comment>
<name>A0ABV9WJE4_9ACTN</name>
<evidence type="ECO:0000313" key="1">
    <source>
        <dbReference type="EMBL" id="MFC5007389.1"/>
    </source>
</evidence>
<dbReference type="Proteomes" id="UP001595912">
    <property type="component" value="Unassembled WGS sequence"/>
</dbReference>
<dbReference type="EMBL" id="JBHSIU010000122">
    <property type="protein sequence ID" value="MFC5007389.1"/>
    <property type="molecule type" value="Genomic_DNA"/>
</dbReference>
<sequence>MLIKISPGRTVATQLLVSEMDVKVARPTVPRASPVSITGLGPLRITGLGPLRCSRGGTNTEVMMLPALKGRAAMPDLRAL</sequence>
<keyword evidence="2" id="KW-1185">Reference proteome</keyword>
<protein>
    <submittedName>
        <fullName evidence="1">Uncharacterized protein</fullName>
    </submittedName>
</protein>
<dbReference type="RefSeq" id="WP_380128034.1">
    <property type="nucleotide sequence ID" value="NZ_JBHSIU010000122.1"/>
</dbReference>
<gene>
    <name evidence="1" type="ORF">ACFPIJ_57460</name>
</gene>
<proteinExistence type="predicted"/>
<reference evidence="2" key="1">
    <citation type="journal article" date="2019" name="Int. J. Syst. Evol. Microbiol.">
        <title>The Global Catalogue of Microorganisms (GCM) 10K type strain sequencing project: providing services to taxonomists for standard genome sequencing and annotation.</title>
        <authorList>
            <consortium name="The Broad Institute Genomics Platform"/>
            <consortium name="The Broad Institute Genome Sequencing Center for Infectious Disease"/>
            <person name="Wu L."/>
            <person name="Ma J."/>
        </authorList>
    </citation>
    <scope>NUCLEOTIDE SEQUENCE [LARGE SCALE GENOMIC DNA]</scope>
    <source>
        <strain evidence="2">CGMCC 4.7152</strain>
    </source>
</reference>